<dbReference type="InterPro" id="IPR023155">
    <property type="entry name" value="Cyt_c-552/4"/>
</dbReference>
<dbReference type="Pfam" id="PF09699">
    <property type="entry name" value="Paired_CXXCH_1"/>
    <property type="match status" value="1"/>
</dbReference>
<dbReference type="PANTHER" id="PTHR35038">
    <property type="entry name" value="DISSIMILATORY SULFITE REDUCTASE SIRA"/>
    <property type="match status" value="1"/>
</dbReference>
<dbReference type="Proteomes" id="UP000199600">
    <property type="component" value="Unassembled WGS sequence"/>
</dbReference>
<accession>A0A1A8XIQ3</accession>
<keyword evidence="3" id="KW-1133">Transmembrane helix</keyword>
<feature type="domain" description="Cytochrome c-552/4" evidence="5">
    <location>
        <begin position="86"/>
        <end position="112"/>
    </location>
</feature>
<dbReference type="InterPro" id="IPR010177">
    <property type="entry name" value="Paired_CXXCH_1"/>
</dbReference>
<keyword evidence="7" id="KW-1185">Reference proteome</keyword>
<keyword evidence="3" id="KW-0472">Membrane</keyword>
<dbReference type="InterPro" id="IPR051829">
    <property type="entry name" value="Multiheme_Cytochr_ET"/>
</dbReference>
<evidence type="ECO:0000256" key="1">
    <source>
        <dbReference type="ARBA" id="ARBA00022729"/>
    </source>
</evidence>
<evidence type="ECO:0000259" key="4">
    <source>
        <dbReference type="Pfam" id="PF09699"/>
    </source>
</evidence>
<feature type="transmembrane region" description="Helical" evidence="3">
    <location>
        <begin position="26"/>
        <end position="45"/>
    </location>
</feature>
<dbReference type="InterPro" id="IPR011989">
    <property type="entry name" value="ARM-like"/>
</dbReference>
<dbReference type="InterPro" id="IPR019734">
    <property type="entry name" value="TPR_rpt"/>
</dbReference>
<dbReference type="GO" id="GO:0016491">
    <property type="term" value="F:oxidoreductase activity"/>
    <property type="evidence" value="ECO:0007669"/>
    <property type="project" value="TreeGrafter"/>
</dbReference>
<dbReference type="Pfam" id="PF14559">
    <property type="entry name" value="TPR_19"/>
    <property type="match status" value="1"/>
</dbReference>
<dbReference type="AlphaFoldDB" id="A0A1A8XIQ3"/>
<dbReference type="PANTHER" id="PTHR35038:SF8">
    <property type="entry name" value="C-TYPE POLYHEME CYTOCHROME OMCC"/>
    <property type="match status" value="1"/>
</dbReference>
<reference evidence="6 7" key="1">
    <citation type="submission" date="2016-06" db="EMBL/GenBank/DDBJ databases">
        <authorList>
            <person name="Kjaerup R.B."/>
            <person name="Dalgaard T.S."/>
            <person name="Juul-Madsen H.R."/>
        </authorList>
    </citation>
    <scope>NUCLEOTIDE SEQUENCE [LARGE SCALE GENOMIC DNA]</scope>
    <source>
        <strain evidence="6">2</strain>
    </source>
</reference>
<dbReference type="InterPro" id="IPR011990">
    <property type="entry name" value="TPR-like_helical_dom_sf"/>
</dbReference>
<name>A0A1A8XIQ3_9RHOO</name>
<dbReference type="Gene3D" id="1.25.10.10">
    <property type="entry name" value="Leucine-rich Repeat Variant"/>
    <property type="match status" value="1"/>
</dbReference>
<keyword evidence="1" id="KW-0732">Signal</keyword>
<dbReference type="SUPFAM" id="SSF48695">
    <property type="entry name" value="Multiheme cytochromes"/>
    <property type="match status" value="1"/>
</dbReference>
<feature type="repeat" description="TPR" evidence="2">
    <location>
        <begin position="696"/>
        <end position="729"/>
    </location>
</feature>
<evidence type="ECO:0000313" key="6">
    <source>
        <dbReference type="EMBL" id="SBT04571.1"/>
    </source>
</evidence>
<evidence type="ECO:0000259" key="5">
    <source>
        <dbReference type="Pfam" id="PF13435"/>
    </source>
</evidence>
<dbReference type="Gene3D" id="1.10.1130.10">
    <property type="entry name" value="Flavocytochrome C3, Chain A"/>
    <property type="match status" value="2"/>
</dbReference>
<organism evidence="6 7">
    <name type="scientific">Candidatus Propionivibrio aalborgensis</name>
    <dbReference type="NCBI Taxonomy" id="1860101"/>
    <lineage>
        <taxon>Bacteria</taxon>
        <taxon>Pseudomonadati</taxon>
        <taxon>Pseudomonadota</taxon>
        <taxon>Betaproteobacteria</taxon>
        <taxon>Rhodocyclales</taxon>
        <taxon>Rhodocyclaceae</taxon>
        <taxon>Propionivibrio</taxon>
    </lineage>
</organism>
<dbReference type="Gene3D" id="1.25.40.10">
    <property type="entry name" value="Tetratricopeptide repeat domain"/>
    <property type="match status" value="1"/>
</dbReference>
<dbReference type="PROSITE" id="PS50005">
    <property type="entry name" value="TPR"/>
    <property type="match status" value="2"/>
</dbReference>
<feature type="repeat" description="TPR" evidence="2">
    <location>
        <begin position="628"/>
        <end position="661"/>
    </location>
</feature>
<proteinExistence type="predicted"/>
<evidence type="ECO:0000313" key="7">
    <source>
        <dbReference type="Proteomes" id="UP000199600"/>
    </source>
</evidence>
<keyword evidence="2" id="KW-0802">TPR repeat</keyword>
<feature type="domain" description="Cytochrome c-552/4" evidence="5">
    <location>
        <begin position="220"/>
        <end position="259"/>
    </location>
</feature>
<dbReference type="SUPFAM" id="SSF48452">
    <property type="entry name" value="TPR-like"/>
    <property type="match status" value="1"/>
</dbReference>
<feature type="domain" description="Doubled CXXCH motif" evidence="4">
    <location>
        <begin position="379"/>
        <end position="406"/>
    </location>
</feature>
<dbReference type="SMART" id="SM00028">
    <property type="entry name" value="TPR"/>
    <property type="match status" value="5"/>
</dbReference>
<dbReference type="RefSeq" id="WP_186409846.1">
    <property type="nucleotide sequence ID" value="NZ_FLQY01000036.1"/>
</dbReference>
<dbReference type="Pfam" id="PF13435">
    <property type="entry name" value="Cytochrome_C554"/>
    <property type="match status" value="2"/>
</dbReference>
<evidence type="ECO:0000256" key="3">
    <source>
        <dbReference type="SAM" id="Phobius"/>
    </source>
</evidence>
<keyword evidence="3" id="KW-0812">Transmembrane</keyword>
<gene>
    <name evidence="6" type="ORF">PROAA_1300018</name>
</gene>
<evidence type="ECO:0000256" key="2">
    <source>
        <dbReference type="PROSITE-ProRule" id="PRU00339"/>
    </source>
</evidence>
<dbReference type="EMBL" id="FLQY01000036">
    <property type="protein sequence ID" value="SBT04571.1"/>
    <property type="molecule type" value="Genomic_DNA"/>
</dbReference>
<protein>
    <submittedName>
        <fullName evidence="6">Tetratricopeptide TPR_2 repeat protein</fullName>
    </submittedName>
</protein>
<dbReference type="InterPro" id="IPR036280">
    <property type="entry name" value="Multihaem_cyt_sf"/>
</dbReference>
<sequence>MTKKIKARRAVPITDPVGPRPSRNRYIAAGLAVLVVLVSIVVFATSQKTAPLAPPSSAPAPATLSPLAAAEAATPVSPATYVSASVCKSCHEPEFKAWSGSHHDLAMQIVTESTVLGNFADAKFKHYGVESSFFKRDNKFIVRTDGPDGKLTDYEISHTFGVYPLQQYLIPFPGGRYQVLPIAWDSRPKNLGGQRWFHLYPKQKPDSKDPLHWTGIYHNWALQCAECHSTDLRKGYDPASDSYKTTYSEINVACESCHGQGSRHVSWAEGAKAPYPTDADIGLPVFKSRWNEAWKFASPDAKYAVRDHFADPAAMNTCAACHARRSTLSEDKKAGAPLEDTHRLALPMPPMYHIDGQQLQEDYVWSSFLQSKMHQFGVTCMDCHEPHSLKLRAEGNALCTRCHNAAEFDVPKHHQHIAEGKGAQCVTCHMPTQDYMVIHARPDHSMRVPRPDLSTLLGSPNACTQCHTDKGPQWAASAMDTWYGKAWRDRPHFGTTLNAAETQGLKALPKLLELANNTAQPGIVRATALTLARPYASAGTLQGARTLLKDADPQVRIAALGMIEPADPMNRVLIVAPALSDPVRGVRVEAARILADLPDNRIPESRRAARASALKEYEDALALEADWPSGSVNLGNLRLRQGRTDEAIAAFERAIARDPGLTGGYANLADAFRQQGRDAEGEKVLRRGLAKLPHDADLHHALGLLLTRKKESAAALKEFVEAARLAPTNSRYVYVQAIAVHSAGKRDEALAILRSANKRFPADIDILGALISINREAGDKENTLRYARQLAELLPDNDGVKRLIAELEVR</sequence>